<keyword evidence="3" id="KW-0805">Transcription regulation</keyword>
<dbReference type="OrthoDB" id="337750at2759"/>
<evidence type="ECO:0000256" key="6">
    <source>
        <dbReference type="SAM" id="MobiDB-lite"/>
    </source>
</evidence>
<accession>A0A5B0QWJ9</accession>
<feature type="compositionally biased region" description="Polar residues" evidence="6">
    <location>
        <begin position="183"/>
        <end position="202"/>
    </location>
</feature>
<proteinExistence type="inferred from homology"/>
<keyword evidence="4" id="KW-0804">Transcription</keyword>
<name>A0A5B0QWJ9_PUCGR</name>
<evidence type="ECO:0000256" key="4">
    <source>
        <dbReference type="ARBA" id="ARBA00023163"/>
    </source>
</evidence>
<feature type="region of interest" description="Disordered" evidence="6">
    <location>
        <begin position="183"/>
        <end position="266"/>
    </location>
</feature>
<evidence type="ECO:0000256" key="3">
    <source>
        <dbReference type="ARBA" id="ARBA00023015"/>
    </source>
</evidence>
<keyword evidence="5" id="KW-0539">Nucleus</keyword>
<dbReference type="GO" id="GO:0003713">
    <property type="term" value="F:transcription coactivator activity"/>
    <property type="evidence" value="ECO:0007669"/>
    <property type="project" value="TreeGrafter"/>
</dbReference>
<comment type="subcellular location">
    <subcellularLocation>
        <location evidence="1">Nucleus</location>
    </subcellularLocation>
</comment>
<evidence type="ECO:0000256" key="1">
    <source>
        <dbReference type="ARBA" id="ARBA00004123"/>
    </source>
</evidence>
<dbReference type="EMBL" id="VSWC01000002">
    <property type="protein sequence ID" value="KAA1117520.1"/>
    <property type="molecule type" value="Genomic_DNA"/>
</dbReference>
<comment type="similarity">
    <text evidence="2">Belongs to the NGG1 family.</text>
</comment>
<feature type="compositionally biased region" description="Polar residues" evidence="6">
    <location>
        <begin position="211"/>
        <end position="227"/>
    </location>
</feature>
<keyword evidence="8" id="KW-1185">Reference proteome</keyword>
<gene>
    <name evidence="7" type="primary">NGG1_1</name>
    <name evidence="7" type="ORF">PGT21_011951</name>
</gene>
<dbReference type="Pfam" id="PF10198">
    <property type="entry name" value="Ada3"/>
    <property type="match status" value="1"/>
</dbReference>
<feature type="compositionally biased region" description="Low complexity" evidence="6">
    <location>
        <begin position="238"/>
        <end position="260"/>
    </location>
</feature>
<sequence length="310" mass="34445">MYICRQSTPKTAFNPGLGLPTRSLPRGVTQRGWNGQASSSTTTAVGGAATAEDHTVPIDPIFNFPVPAPISVPHGYPKTQGKRVASDLGLWGILPENGANEWKEEEAEDDEILRILRRTQSVLRSQTKIKQARKAIIKKIVKERMSVQEFETIEEGLDRLLDQLMIKKNEPLNASFQIPSVHQTGTSTASSSDYQQFSSPPATKNEFDQPFFSNPSQAPQNNFNQFRSSPPNPHHQNHLQNQQQNPWPNPNPIGIGPSNNFSNPFGVNDMTAQMGMQFGQPAMKAGSEYVEKNASKQLNQEFHKNTKLLD</sequence>
<dbReference type="PANTHER" id="PTHR13556">
    <property type="entry name" value="TRANSCRIPTIONAL ADAPTER 3-RELATED"/>
    <property type="match status" value="1"/>
</dbReference>
<comment type="caution">
    <text evidence="7">The sequence shown here is derived from an EMBL/GenBank/DDBJ whole genome shotgun (WGS) entry which is preliminary data.</text>
</comment>
<dbReference type="GO" id="GO:0000124">
    <property type="term" value="C:SAGA complex"/>
    <property type="evidence" value="ECO:0007669"/>
    <property type="project" value="TreeGrafter"/>
</dbReference>
<evidence type="ECO:0000313" key="8">
    <source>
        <dbReference type="Proteomes" id="UP000324748"/>
    </source>
</evidence>
<dbReference type="AlphaFoldDB" id="A0A5B0QWJ9"/>
<dbReference type="GO" id="GO:0006357">
    <property type="term" value="P:regulation of transcription by RNA polymerase II"/>
    <property type="evidence" value="ECO:0007669"/>
    <property type="project" value="TreeGrafter"/>
</dbReference>
<reference evidence="7 8" key="1">
    <citation type="submission" date="2019-05" db="EMBL/GenBank/DDBJ databases">
        <title>Emergence of the Ug99 lineage of the wheat stem rust pathogen through somatic hybridization.</title>
        <authorList>
            <person name="Li F."/>
            <person name="Upadhyaya N.M."/>
            <person name="Sperschneider J."/>
            <person name="Matny O."/>
            <person name="Nguyen-Phuc H."/>
            <person name="Mago R."/>
            <person name="Raley C."/>
            <person name="Miller M.E."/>
            <person name="Silverstein K.A.T."/>
            <person name="Henningsen E."/>
            <person name="Hirsch C.D."/>
            <person name="Visser B."/>
            <person name="Pretorius Z.A."/>
            <person name="Steffenson B.J."/>
            <person name="Schwessinger B."/>
            <person name="Dodds P.N."/>
            <person name="Figueroa M."/>
        </authorList>
    </citation>
    <scope>NUCLEOTIDE SEQUENCE [LARGE SCALE GENOMIC DNA]</scope>
    <source>
        <strain evidence="7">21-0</strain>
    </source>
</reference>
<evidence type="ECO:0000313" key="7">
    <source>
        <dbReference type="EMBL" id="KAA1117520.1"/>
    </source>
</evidence>
<protein>
    <submittedName>
        <fullName evidence="7">Transcriptional regulator</fullName>
    </submittedName>
</protein>
<evidence type="ECO:0000256" key="2">
    <source>
        <dbReference type="ARBA" id="ARBA00005330"/>
    </source>
</evidence>
<evidence type="ECO:0000256" key="5">
    <source>
        <dbReference type="ARBA" id="ARBA00023242"/>
    </source>
</evidence>
<dbReference type="Proteomes" id="UP000324748">
    <property type="component" value="Unassembled WGS sequence"/>
</dbReference>
<dbReference type="InterPro" id="IPR019340">
    <property type="entry name" value="Histone_AcTrfase_su3"/>
</dbReference>
<dbReference type="GO" id="GO:0005634">
    <property type="term" value="C:nucleus"/>
    <property type="evidence" value="ECO:0007669"/>
    <property type="project" value="UniProtKB-SubCell"/>
</dbReference>
<organism evidence="7 8">
    <name type="scientific">Puccinia graminis f. sp. tritici</name>
    <dbReference type="NCBI Taxonomy" id="56615"/>
    <lineage>
        <taxon>Eukaryota</taxon>
        <taxon>Fungi</taxon>
        <taxon>Dikarya</taxon>
        <taxon>Basidiomycota</taxon>
        <taxon>Pucciniomycotina</taxon>
        <taxon>Pucciniomycetes</taxon>
        <taxon>Pucciniales</taxon>
        <taxon>Pucciniaceae</taxon>
        <taxon>Puccinia</taxon>
    </lineage>
</organism>
<dbReference type="PANTHER" id="PTHR13556:SF2">
    <property type="entry name" value="TRANSCRIPTIONAL ADAPTER 3"/>
    <property type="match status" value="1"/>
</dbReference>